<comment type="caution">
    <text evidence="11">The sequence shown here is derived from an EMBL/GenBank/DDBJ whole genome shotgun (WGS) entry which is preliminary data.</text>
</comment>
<evidence type="ECO:0000256" key="6">
    <source>
        <dbReference type="ARBA" id="ARBA00022705"/>
    </source>
</evidence>
<comment type="subcellular location">
    <subcellularLocation>
        <location evidence="1">Cytoplasm</location>
    </subcellularLocation>
</comment>
<keyword evidence="3" id="KW-0963">Cytoplasm</keyword>
<feature type="region of interest" description="Disordered" evidence="9">
    <location>
        <begin position="67"/>
        <end position="89"/>
    </location>
</feature>
<evidence type="ECO:0000313" key="11">
    <source>
        <dbReference type="EMBL" id="MFD0854749.1"/>
    </source>
</evidence>
<proteinExistence type="inferred from homology"/>
<dbReference type="Proteomes" id="UP001597083">
    <property type="component" value="Unassembled WGS sequence"/>
</dbReference>
<dbReference type="PANTHER" id="PTHR30478">
    <property type="entry name" value="DNA POLYMERASE III SUBUNIT BETA"/>
    <property type="match status" value="1"/>
</dbReference>
<keyword evidence="5 11" id="KW-0548">Nucleotidyltransferase</keyword>
<evidence type="ECO:0000256" key="4">
    <source>
        <dbReference type="ARBA" id="ARBA00022679"/>
    </source>
</evidence>
<accession>A0ABW3CMC4</accession>
<dbReference type="EC" id="2.7.7.7" evidence="11"/>
<evidence type="ECO:0000256" key="3">
    <source>
        <dbReference type="ARBA" id="ARBA00022490"/>
    </source>
</evidence>
<evidence type="ECO:0000256" key="2">
    <source>
        <dbReference type="ARBA" id="ARBA00010752"/>
    </source>
</evidence>
<dbReference type="Gene3D" id="3.10.150.10">
    <property type="entry name" value="DNA Polymerase III, subunit A, domain 2"/>
    <property type="match status" value="1"/>
</dbReference>
<evidence type="ECO:0000256" key="1">
    <source>
        <dbReference type="ARBA" id="ARBA00004496"/>
    </source>
</evidence>
<protein>
    <submittedName>
        <fullName evidence="11">DNA polymerase III subunit beta</fullName>
        <ecNumber evidence="11">2.7.7.7</ecNumber>
    </submittedName>
</protein>
<reference evidence="12" key="1">
    <citation type="journal article" date="2019" name="Int. J. Syst. Evol. Microbiol.">
        <title>The Global Catalogue of Microorganisms (GCM) 10K type strain sequencing project: providing services to taxonomists for standard genome sequencing and annotation.</title>
        <authorList>
            <consortium name="The Broad Institute Genomics Platform"/>
            <consortium name="The Broad Institute Genome Sequencing Center for Infectious Disease"/>
            <person name="Wu L."/>
            <person name="Ma J."/>
        </authorList>
    </citation>
    <scope>NUCLEOTIDE SEQUENCE [LARGE SCALE GENOMIC DNA]</scope>
    <source>
        <strain evidence="12">JCM 31696</strain>
    </source>
</reference>
<keyword evidence="12" id="KW-1185">Reference proteome</keyword>
<keyword evidence="4 11" id="KW-0808">Transferase</keyword>
<evidence type="ECO:0000256" key="8">
    <source>
        <dbReference type="ARBA" id="ARBA00023125"/>
    </source>
</evidence>
<evidence type="ECO:0000256" key="7">
    <source>
        <dbReference type="ARBA" id="ARBA00022932"/>
    </source>
</evidence>
<evidence type="ECO:0000256" key="9">
    <source>
        <dbReference type="SAM" id="MobiDB-lite"/>
    </source>
</evidence>
<evidence type="ECO:0000313" key="12">
    <source>
        <dbReference type="Proteomes" id="UP001597083"/>
    </source>
</evidence>
<dbReference type="InterPro" id="IPR001001">
    <property type="entry name" value="DNA_polIII_beta"/>
</dbReference>
<keyword evidence="6" id="KW-0235">DNA replication</keyword>
<dbReference type="SUPFAM" id="SSF55979">
    <property type="entry name" value="DNA clamp"/>
    <property type="match status" value="1"/>
</dbReference>
<name>A0ABW3CMC4_9ACTN</name>
<dbReference type="PANTHER" id="PTHR30478:SF0">
    <property type="entry name" value="BETA SLIDING CLAMP"/>
    <property type="match status" value="1"/>
</dbReference>
<dbReference type="InterPro" id="IPR046938">
    <property type="entry name" value="DNA_clamp_sf"/>
</dbReference>
<feature type="non-terminal residue" evidence="11">
    <location>
        <position position="1"/>
    </location>
</feature>
<feature type="domain" description="DNA polymerase III beta sliding clamp C-terminal" evidence="10">
    <location>
        <begin position="2"/>
        <end position="69"/>
    </location>
</feature>
<dbReference type="EMBL" id="JBHTIR010003149">
    <property type="protein sequence ID" value="MFD0854749.1"/>
    <property type="molecule type" value="Genomic_DNA"/>
</dbReference>
<organism evidence="11 12">
    <name type="scientific">Actinomadura adrarensis</name>
    <dbReference type="NCBI Taxonomy" id="1819600"/>
    <lineage>
        <taxon>Bacteria</taxon>
        <taxon>Bacillati</taxon>
        <taxon>Actinomycetota</taxon>
        <taxon>Actinomycetes</taxon>
        <taxon>Streptosporangiales</taxon>
        <taxon>Thermomonosporaceae</taxon>
        <taxon>Actinomadura</taxon>
    </lineage>
</organism>
<dbReference type="InterPro" id="IPR022635">
    <property type="entry name" value="DNA_polIII_beta_C"/>
</dbReference>
<dbReference type="GO" id="GO:0003887">
    <property type="term" value="F:DNA-directed DNA polymerase activity"/>
    <property type="evidence" value="ECO:0007669"/>
    <property type="project" value="UniProtKB-EC"/>
</dbReference>
<comment type="similarity">
    <text evidence="2">Belongs to the beta sliding clamp family.</text>
</comment>
<evidence type="ECO:0000259" key="10">
    <source>
        <dbReference type="Pfam" id="PF02768"/>
    </source>
</evidence>
<dbReference type="Pfam" id="PF02768">
    <property type="entry name" value="DNA_pol3_beta_3"/>
    <property type="match status" value="1"/>
</dbReference>
<keyword evidence="7" id="KW-0239">DNA-directed DNA polymerase</keyword>
<keyword evidence="8" id="KW-0238">DNA-binding</keyword>
<evidence type="ECO:0000256" key="5">
    <source>
        <dbReference type="ARBA" id="ARBA00022695"/>
    </source>
</evidence>
<gene>
    <name evidence="11" type="ORF">ACFQ07_21095</name>
</gene>
<sequence>GDEVRIRGASGDSARANESLAASVDGDDVDIAFSPQYLLDGLAGIDTEFARLQCTGPTKAALLTAVPDGSKDDEAAATESTDPGGDTGFRYLAMPVRLTA</sequence>